<evidence type="ECO:0000313" key="7">
    <source>
        <dbReference type="EMBL" id="PTA68958.1"/>
    </source>
</evidence>
<keyword evidence="2 5" id="KW-0812">Transmembrane</keyword>
<dbReference type="InterPro" id="IPR000620">
    <property type="entry name" value="EamA_dom"/>
</dbReference>
<evidence type="ECO:0000256" key="5">
    <source>
        <dbReference type="SAM" id="Phobius"/>
    </source>
</evidence>
<dbReference type="PANTHER" id="PTHR32322">
    <property type="entry name" value="INNER MEMBRANE TRANSPORTER"/>
    <property type="match status" value="1"/>
</dbReference>
<evidence type="ECO:0000256" key="3">
    <source>
        <dbReference type="ARBA" id="ARBA00022989"/>
    </source>
</evidence>
<evidence type="ECO:0000259" key="6">
    <source>
        <dbReference type="Pfam" id="PF00892"/>
    </source>
</evidence>
<dbReference type="RefSeq" id="WP_107136815.1">
    <property type="nucleotide sequence ID" value="NZ_PYSV01000003.1"/>
</dbReference>
<evidence type="ECO:0000256" key="1">
    <source>
        <dbReference type="ARBA" id="ARBA00004141"/>
    </source>
</evidence>
<evidence type="ECO:0000256" key="2">
    <source>
        <dbReference type="ARBA" id="ARBA00022692"/>
    </source>
</evidence>
<dbReference type="SUPFAM" id="SSF103481">
    <property type="entry name" value="Multidrug resistance efflux transporter EmrE"/>
    <property type="match status" value="1"/>
</dbReference>
<dbReference type="Pfam" id="PF00892">
    <property type="entry name" value="EamA"/>
    <property type="match status" value="1"/>
</dbReference>
<comment type="subcellular location">
    <subcellularLocation>
        <location evidence="1">Membrane</location>
        <topology evidence="1">Multi-pass membrane protein</topology>
    </subcellularLocation>
</comment>
<feature type="transmembrane region" description="Helical" evidence="5">
    <location>
        <begin position="34"/>
        <end position="54"/>
    </location>
</feature>
<accession>A0A2T3WAL5</accession>
<keyword evidence="4 5" id="KW-0472">Membrane</keyword>
<comment type="caution">
    <text evidence="7">The sequence shown here is derived from an EMBL/GenBank/DDBJ whole genome shotgun (WGS) entry which is preliminary data.</text>
</comment>
<keyword evidence="8" id="KW-1185">Reference proteome</keyword>
<dbReference type="OrthoDB" id="9810556at2"/>
<protein>
    <recommendedName>
        <fullName evidence="6">EamA domain-containing protein</fullName>
    </recommendedName>
</protein>
<name>A0A2T3WAL5_9DEIO</name>
<feature type="domain" description="EamA" evidence="6">
    <location>
        <begin position="9"/>
        <end position="97"/>
    </location>
</feature>
<dbReference type="GO" id="GO:0016020">
    <property type="term" value="C:membrane"/>
    <property type="evidence" value="ECO:0007669"/>
    <property type="project" value="UniProtKB-SubCell"/>
</dbReference>
<evidence type="ECO:0000256" key="4">
    <source>
        <dbReference type="ARBA" id="ARBA00023136"/>
    </source>
</evidence>
<reference evidence="7 8" key="1">
    <citation type="submission" date="2018-03" db="EMBL/GenBank/DDBJ databases">
        <title>Draft genome of Deinococcus sp. OD32.</title>
        <authorList>
            <person name="Wang X.-P."/>
            <person name="Du Z.-J."/>
        </authorList>
    </citation>
    <scope>NUCLEOTIDE SEQUENCE [LARGE SCALE GENOMIC DNA]</scope>
    <source>
        <strain evidence="7 8">OD32</strain>
    </source>
</reference>
<dbReference type="PANTHER" id="PTHR32322:SF9">
    <property type="entry name" value="AMINO-ACID METABOLITE EFFLUX PUMP-RELATED"/>
    <property type="match status" value="1"/>
</dbReference>
<proteinExistence type="predicted"/>
<dbReference type="EMBL" id="PYSV01000003">
    <property type="protein sequence ID" value="PTA68958.1"/>
    <property type="molecule type" value="Genomic_DNA"/>
</dbReference>
<gene>
    <name evidence="7" type="ORF">C8263_03920</name>
</gene>
<dbReference type="AlphaFoldDB" id="A0A2T3WAL5"/>
<evidence type="ECO:0000313" key="8">
    <source>
        <dbReference type="Proteomes" id="UP000240317"/>
    </source>
</evidence>
<keyword evidence="3 5" id="KW-1133">Transmembrane helix</keyword>
<dbReference type="InterPro" id="IPR037185">
    <property type="entry name" value="EmrE-like"/>
</dbReference>
<dbReference type="InterPro" id="IPR050638">
    <property type="entry name" value="AA-Vitamin_Transporters"/>
</dbReference>
<sequence>MSVRDLSALLLLSALWGGSFLLMRVAAPVLGPVLLIELRVLLAGLALLAFALLTRRVPTFRAQWRHFLAIGALNSALPFLLIASATVHLPASLAATPSASHLPFQRFRRAQKRFHSRCEALFSPLAPLG</sequence>
<organism evidence="7 8">
    <name type="scientific">Deinococcus arcticus</name>
    <dbReference type="NCBI Taxonomy" id="2136176"/>
    <lineage>
        <taxon>Bacteria</taxon>
        <taxon>Thermotogati</taxon>
        <taxon>Deinococcota</taxon>
        <taxon>Deinococci</taxon>
        <taxon>Deinococcales</taxon>
        <taxon>Deinococcaceae</taxon>
        <taxon>Deinococcus</taxon>
    </lineage>
</organism>
<feature type="transmembrane region" description="Helical" evidence="5">
    <location>
        <begin position="66"/>
        <end position="87"/>
    </location>
</feature>
<dbReference type="Proteomes" id="UP000240317">
    <property type="component" value="Unassembled WGS sequence"/>
</dbReference>